<evidence type="ECO:0000256" key="4">
    <source>
        <dbReference type="SAM" id="Coils"/>
    </source>
</evidence>
<organism evidence="7 8">
    <name type="scientific">Malassezia restricta (strain ATCC 96810 / NBRC 103918 / CBS 7877)</name>
    <name type="common">Seborrheic dermatitis infection agent</name>
    <dbReference type="NCBI Taxonomy" id="425264"/>
    <lineage>
        <taxon>Eukaryota</taxon>
        <taxon>Fungi</taxon>
        <taxon>Dikarya</taxon>
        <taxon>Basidiomycota</taxon>
        <taxon>Ustilaginomycotina</taxon>
        <taxon>Malasseziomycetes</taxon>
        <taxon>Malasseziales</taxon>
        <taxon>Malasseziaceae</taxon>
        <taxon>Malassezia</taxon>
    </lineage>
</organism>
<feature type="domain" description="Sox C-terminal" evidence="6">
    <location>
        <begin position="1"/>
        <end position="106"/>
    </location>
</feature>
<evidence type="ECO:0000256" key="5">
    <source>
        <dbReference type="SAM" id="MobiDB-lite"/>
    </source>
</evidence>
<name>A0A3G2S2C6_MALR7</name>
<gene>
    <name evidence="7" type="ORF">DNF11_0966</name>
</gene>
<evidence type="ECO:0000256" key="3">
    <source>
        <dbReference type="ARBA" id="ARBA00023242"/>
    </source>
</evidence>
<dbReference type="VEuPathDB" id="FungiDB:DNF11_0966"/>
<dbReference type="Proteomes" id="UP000269793">
    <property type="component" value="Chromosome II"/>
</dbReference>
<reference evidence="7 8" key="1">
    <citation type="submission" date="2018-10" db="EMBL/GenBank/DDBJ databases">
        <title>Complete genome sequence of Malassezia restricta CBS 7877.</title>
        <authorList>
            <person name="Morand S.C."/>
            <person name="Bertignac M."/>
            <person name="Iltis A."/>
            <person name="Kolder I."/>
            <person name="Pirovano W."/>
            <person name="Jourdain R."/>
            <person name="Clavaud C."/>
        </authorList>
    </citation>
    <scope>NUCLEOTIDE SEQUENCE [LARGE SCALE GENOMIC DNA]</scope>
    <source>
        <strain evidence="7 8">CBS 7877</strain>
    </source>
</reference>
<keyword evidence="3" id="KW-0539">Nucleus</keyword>
<dbReference type="AlphaFoldDB" id="A0A3G2S2C6"/>
<dbReference type="EMBL" id="CP033149">
    <property type="protein sequence ID" value="AYO41916.1"/>
    <property type="molecule type" value="Genomic_DNA"/>
</dbReference>
<feature type="compositionally biased region" description="Acidic residues" evidence="5">
    <location>
        <begin position="21"/>
        <end position="30"/>
    </location>
</feature>
<evidence type="ECO:0000256" key="2">
    <source>
        <dbReference type="ARBA" id="ARBA00023163"/>
    </source>
</evidence>
<protein>
    <recommendedName>
        <fullName evidence="6">Sox C-terminal domain-containing protein</fullName>
    </recommendedName>
</protein>
<evidence type="ECO:0000256" key="1">
    <source>
        <dbReference type="ARBA" id="ARBA00023015"/>
    </source>
</evidence>
<feature type="region of interest" description="Disordered" evidence="5">
    <location>
        <begin position="202"/>
        <end position="302"/>
    </location>
</feature>
<feature type="coiled-coil region" evidence="4">
    <location>
        <begin position="302"/>
        <end position="329"/>
    </location>
</feature>
<accession>A0A3G2S2C6</accession>
<proteinExistence type="predicted"/>
<feature type="region of interest" description="Disordered" evidence="5">
    <location>
        <begin position="67"/>
        <end position="86"/>
    </location>
</feature>
<keyword evidence="8" id="KW-1185">Reference proteome</keyword>
<evidence type="ECO:0000259" key="6">
    <source>
        <dbReference type="PROSITE" id="PS51516"/>
    </source>
</evidence>
<evidence type="ECO:0000313" key="7">
    <source>
        <dbReference type="EMBL" id="AYO41916.1"/>
    </source>
</evidence>
<dbReference type="STRING" id="425264.A0A3G2S2C6"/>
<dbReference type="PROSITE" id="PS51516">
    <property type="entry name" value="SOX_C"/>
    <property type="match status" value="1"/>
</dbReference>
<feature type="region of interest" description="Disordered" evidence="5">
    <location>
        <begin position="1"/>
        <end position="30"/>
    </location>
</feature>
<keyword evidence="1" id="KW-0805">Transcription regulation</keyword>
<dbReference type="CDD" id="cd14686">
    <property type="entry name" value="bZIP"/>
    <property type="match status" value="1"/>
</dbReference>
<evidence type="ECO:0000313" key="8">
    <source>
        <dbReference type="Proteomes" id="UP000269793"/>
    </source>
</evidence>
<dbReference type="InterPro" id="IPR021934">
    <property type="entry name" value="Sox_C"/>
</dbReference>
<keyword evidence="4" id="KW-0175">Coiled coil</keyword>
<feature type="compositionally biased region" description="Pro residues" evidence="5">
    <location>
        <begin position="73"/>
        <end position="83"/>
    </location>
</feature>
<feature type="compositionally biased region" description="Basic and acidic residues" evidence="5">
    <location>
        <begin position="252"/>
        <end position="270"/>
    </location>
</feature>
<sequence>MGRRLHPEDASSSSSPSAHPDDDDDLRAEFLSDFDEQAFLRQLDAFQTSLQSMPPVASTVAPVPVAQPAAAPTVPPPSAPSPSAPVMAPSIPAENSSSEFYSTAIQILTHILGSSTPYPWLNDVSVPKADDNSHSVASNDHMHQLINVLVERLGGSSDRRVKEQDLTHLLQTLLAQQQKPPAPQPMYPQPTSAHFADLAFPDEEEDDPDFLPVPSEHDGLATAPSTTAWTRAMDEVMPTETPKPRRGRPRRFTTEEAAERKRDRNRDYMARQRTTKKQRAPYTPESSATGASTDAPGNASDRLVLEAENRFLRAELERLREENAKLRGREEMRAYAAQLGINHRQSFRS</sequence>
<dbReference type="OrthoDB" id="3361163at2759"/>
<keyword evidence="2" id="KW-0804">Transcription</keyword>